<evidence type="ECO:0000313" key="3">
    <source>
        <dbReference type="Proteomes" id="UP000050465"/>
    </source>
</evidence>
<dbReference type="InterPro" id="IPR053148">
    <property type="entry name" value="PD-DEXK-like_domain"/>
</dbReference>
<sequence length="93" mass="11177">MARQRRITLGGEHFYVDLVFYNYLPKCFVLIDLNLGKLLHLANVLMDTYVRLYEERFRREDDNPTIGLILCAEKNEAILRKERLRHRKVLRLS</sequence>
<evidence type="ECO:0000259" key="1">
    <source>
        <dbReference type="Pfam" id="PF06250"/>
    </source>
</evidence>
<proteinExistence type="predicted"/>
<feature type="domain" description="YhcG PDDEXK nuclease" evidence="1">
    <location>
        <begin position="1"/>
        <end position="79"/>
    </location>
</feature>
<dbReference type="PANTHER" id="PTHR30547:SF5">
    <property type="entry name" value="NUCLEASE YHCG-RELATED"/>
    <property type="match status" value="1"/>
</dbReference>
<dbReference type="AlphaFoldDB" id="A0A0P7YX23"/>
<reference evidence="2 3" key="1">
    <citation type="submission" date="2015-09" db="EMBL/GenBank/DDBJ databases">
        <title>Identification and resolution of microdiversity through metagenomic sequencing of parallel consortia.</title>
        <authorList>
            <person name="Nelson W.C."/>
            <person name="Romine M.F."/>
            <person name="Lindemann S.R."/>
        </authorList>
    </citation>
    <scope>NUCLEOTIDE SEQUENCE [LARGE SCALE GENOMIC DNA]</scope>
    <source>
        <strain evidence="2">Ana</strain>
    </source>
</reference>
<evidence type="ECO:0000313" key="2">
    <source>
        <dbReference type="EMBL" id="KPQ35669.1"/>
    </source>
</evidence>
<dbReference type="STRING" id="1666911.HLUCCA11_08875"/>
<dbReference type="Pfam" id="PF06250">
    <property type="entry name" value="YhcG_C"/>
    <property type="match status" value="1"/>
</dbReference>
<protein>
    <recommendedName>
        <fullName evidence="1">YhcG PDDEXK nuclease domain-containing protein</fullName>
    </recommendedName>
</protein>
<organism evidence="2 3">
    <name type="scientific">Phormidesmis priestleyi Ana</name>
    <dbReference type="NCBI Taxonomy" id="1666911"/>
    <lineage>
        <taxon>Bacteria</taxon>
        <taxon>Bacillati</taxon>
        <taxon>Cyanobacteriota</taxon>
        <taxon>Cyanophyceae</taxon>
        <taxon>Leptolyngbyales</taxon>
        <taxon>Leptolyngbyaceae</taxon>
        <taxon>Phormidesmis</taxon>
    </lineage>
</organism>
<dbReference type="InterPro" id="IPR009362">
    <property type="entry name" value="YhcG_C"/>
</dbReference>
<gene>
    <name evidence="2" type="ORF">HLUCCA11_08875</name>
</gene>
<comment type="caution">
    <text evidence="2">The sequence shown here is derived from an EMBL/GenBank/DDBJ whole genome shotgun (WGS) entry which is preliminary data.</text>
</comment>
<dbReference type="PANTHER" id="PTHR30547">
    <property type="entry name" value="UNCHARACTERIZED PROTEIN YHCG-RELATED"/>
    <property type="match status" value="1"/>
</dbReference>
<dbReference type="PATRIC" id="fig|1666911.3.peg.561"/>
<dbReference type="Proteomes" id="UP000050465">
    <property type="component" value="Unassembled WGS sequence"/>
</dbReference>
<dbReference type="EMBL" id="LJZR01000010">
    <property type="protein sequence ID" value="KPQ35669.1"/>
    <property type="molecule type" value="Genomic_DNA"/>
</dbReference>
<name>A0A0P7YX23_9CYAN</name>
<accession>A0A0P7YX23</accession>